<feature type="domain" description="PH" evidence="2">
    <location>
        <begin position="295"/>
        <end position="428"/>
    </location>
</feature>
<dbReference type="Proteomes" id="UP001465755">
    <property type="component" value="Unassembled WGS sequence"/>
</dbReference>
<dbReference type="InterPro" id="IPR000375">
    <property type="entry name" value="Dynamin_stalk"/>
</dbReference>
<name>A0AAW1NPM2_9CHLO</name>
<dbReference type="GO" id="GO:0008017">
    <property type="term" value="F:microtubule binding"/>
    <property type="evidence" value="ECO:0007669"/>
    <property type="project" value="TreeGrafter"/>
</dbReference>
<dbReference type="PROSITE" id="PS50003">
    <property type="entry name" value="PH_DOMAIN"/>
    <property type="match status" value="1"/>
</dbReference>
<feature type="compositionally biased region" description="Acidic residues" evidence="1">
    <location>
        <begin position="249"/>
        <end position="260"/>
    </location>
</feature>
<dbReference type="SUPFAM" id="SSF50729">
    <property type="entry name" value="PH domain-like"/>
    <property type="match status" value="1"/>
</dbReference>
<evidence type="ECO:0000313" key="5">
    <source>
        <dbReference type="Proteomes" id="UP001465755"/>
    </source>
</evidence>
<accession>A0AAW1NPM2</accession>
<protein>
    <recommendedName>
        <fullName evidence="6">Dynamin GTPase</fullName>
    </recommendedName>
</protein>
<dbReference type="GO" id="GO:0005525">
    <property type="term" value="F:GTP binding"/>
    <property type="evidence" value="ECO:0007669"/>
    <property type="project" value="UniProtKB-KW"/>
</dbReference>
<evidence type="ECO:0000259" key="2">
    <source>
        <dbReference type="PROSITE" id="PS50003"/>
    </source>
</evidence>
<dbReference type="GO" id="GO:0016020">
    <property type="term" value="C:membrane"/>
    <property type="evidence" value="ECO:0007669"/>
    <property type="project" value="TreeGrafter"/>
</dbReference>
<dbReference type="Gene3D" id="2.30.29.30">
    <property type="entry name" value="Pleckstrin-homology domain (PH domain)/Phosphotyrosine-binding domain (PTB)"/>
    <property type="match status" value="1"/>
</dbReference>
<gene>
    <name evidence="4" type="ORF">WJX73_005043</name>
</gene>
<organism evidence="4 5">
    <name type="scientific">Symbiochloris irregularis</name>
    <dbReference type="NCBI Taxonomy" id="706552"/>
    <lineage>
        <taxon>Eukaryota</taxon>
        <taxon>Viridiplantae</taxon>
        <taxon>Chlorophyta</taxon>
        <taxon>core chlorophytes</taxon>
        <taxon>Trebouxiophyceae</taxon>
        <taxon>Trebouxiales</taxon>
        <taxon>Trebouxiaceae</taxon>
        <taxon>Symbiochloris</taxon>
    </lineage>
</organism>
<feature type="compositionally biased region" description="Low complexity" evidence="1">
    <location>
        <begin position="683"/>
        <end position="694"/>
    </location>
</feature>
<dbReference type="Pfam" id="PF01031">
    <property type="entry name" value="Dynamin_M"/>
    <property type="match status" value="1"/>
</dbReference>
<reference evidence="4 5" key="1">
    <citation type="journal article" date="2024" name="Nat. Commun.">
        <title>Phylogenomics reveals the evolutionary origins of lichenization in chlorophyte algae.</title>
        <authorList>
            <person name="Puginier C."/>
            <person name="Libourel C."/>
            <person name="Otte J."/>
            <person name="Skaloud P."/>
            <person name="Haon M."/>
            <person name="Grisel S."/>
            <person name="Petersen M."/>
            <person name="Berrin J.G."/>
            <person name="Delaux P.M."/>
            <person name="Dal Grande F."/>
            <person name="Keller J."/>
        </authorList>
    </citation>
    <scope>NUCLEOTIDE SEQUENCE [LARGE SCALE GENOMIC DNA]</scope>
    <source>
        <strain evidence="4 5">SAG 2036</strain>
    </source>
</reference>
<dbReference type="PANTHER" id="PTHR11566:SF21">
    <property type="entry name" value="DYNAMIN RELATED PROTEIN 1, ISOFORM A"/>
    <property type="match status" value="1"/>
</dbReference>
<dbReference type="GO" id="GO:0005737">
    <property type="term" value="C:cytoplasm"/>
    <property type="evidence" value="ECO:0007669"/>
    <property type="project" value="TreeGrafter"/>
</dbReference>
<dbReference type="InterPro" id="IPR001849">
    <property type="entry name" value="PH_domain"/>
</dbReference>
<dbReference type="PANTHER" id="PTHR11566">
    <property type="entry name" value="DYNAMIN"/>
    <property type="match status" value="1"/>
</dbReference>
<dbReference type="GO" id="GO:0005874">
    <property type="term" value="C:microtubule"/>
    <property type="evidence" value="ECO:0007669"/>
    <property type="project" value="TreeGrafter"/>
</dbReference>
<sequence>MSETGGGNEVLVDAAQLQELLPRLQDRRSMVEKEAKKLPDAPRGKDIFQLCRGFERAFAHIVESSDYSGLIRRAFQHEGLQGAISQLPLERKFKLQMVKDVVREADGYQGHLVSPELGLRRMVDETLGLVVDPVATCVRRVHQVLIDVAREASKKASLLTESSTLDPTKEALKLPAFEQAAMLACTKALEAWRDEALEVAKTMVTMEQTYITAAFFRHLQYERYRAAEMAQFDEGHQQLAAGQGVAAESDSDDDRDDADSSLDGYAESTAPAKQPKPEGGNGAAAKPRSGGEGTGDIKTGFLEKRIGENSGRQNLPESMKWQKRYFVLTETKGMLYYFKSADDPPNYRGVINVKEARVEDVDVDGLPKGNAKSKYDLDGGAGQVSLLIRLSHKNPSKPLVKNHQSLVLRAESASEKYAWLARLKYASDYTGGPGTPLRSYDSAKLLEQARKGEDELGRLGMDPSNKGEKEKKSKKDRPSPQTSQAAQFMPPGPPSGPITPHPEIATGGIGSTLDFGEDASLGPEPMLFNVRNPAGFVRNPAAGDPNVFDDFLQQLGEDTAAYVRTVCQTIVLTVPKAVIHCMVKRAQGHLLEFLYSHVTQLGGIEAENLLDEDPGIMQRRAAGKKSLLDLEEAIRVITRVIDQRMEQSGSERKDRVAIPASVLELAGGTGGPLENGNTRVSAPRRTTSSTGSTSRPPPNALPSRPAPPPAAASSGLPTPRSGPTDLSQPSPVPRRRPPPAPPGSK</sequence>
<feature type="compositionally biased region" description="Pro residues" evidence="1">
    <location>
        <begin position="490"/>
        <end position="500"/>
    </location>
</feature>
<feature type="compositionally biased region" description="Basic and acidic residues" evidence="1">
    <location>
        <begin position="465"/>
        <end position="478"/>
    </location>
</feature>
<evidence type="ECO:0000259" key="3">
    <source>
        <dbReference type="PROSITE" id="PS51388"/>
    </source>
</evidence>
<dbReference type="GO" id="GO:0003924">
    <property type="term" value="F:GTPase activity"/>
    <property type="evidence" value="ECO:0007669"/>
    <property type="project" value="InterPro"/>
</dbReference>
<dbReference type="InterPro" id="IPR003130">
    <property type="entry name" value="GED"/>
</dbReference>
<proteinExistence type="predicted"/>
<dbReference type="SMART" id="SM00302">
    <property type="entry name" value="GED"/>
    <property type="match status" value="1"/>
</dbReference>
<feature type="region of interest" description="Disordered" evidence="1">
    <location>
        <begin position="665"/>
        <end position="745"/>
    </location>
</feature>
<feature type="region of interest" description="Disordered" evidence="1">
    <location>
        <begin position="452"/>
        <end position="516"/>
    </location>
</feature>
<dbReference type="AlphaFoldDB" id="A0AAW1NPM2"/>
<feature type="compositionally biased region" description="Pro residues" evidence="1">
    <location>
        <begin position="695"/>
        <end position="710"/>
    </location>
</feature>
<comment type="caution">
    <text evidence="4">The sequence shown here is derived from an EMBL/GenBank/DDBJ whole genome shotgun (WGS) entry which is preliminary data.</text>
</comment>
<evidence type="ECO:0000313" key="4">
    <source>
        <dbReference type="EMBL" id="KAK9789380.1"/>
    </source>
</evidence>
<evidence type="ECO:0000256" key="1">
    <source>
        <dbReference type="SAM" id="MobiDB-lite"/>
    </source>
</evidence>
<dbReference type="InterPro" id="IPR011993">
    <property type="entry name" value="PH-like_dom_sf"/>
</dbReference>
<dbReference type="EMBL" id="JALJOQ010000209">
    <property type="protein sequence ID" value="KAK9789380.1"/>
    <property type="molecule type" value="Genomic_DNA"/>
</dbReference>
<dbReference type="SMART" id="SM00233">
    <property type="entry name" value="PH"/>
    <property type="match status" value="1"/>
</dbReference>
<evidence type="ECO:0008006" key="6">
    <source>
        <dbReference type="Google" id="ProtNLM"/>
    </source>
</evidence>
<dbReference type="Pfam" id="PF00169">
    <property type="entry name" value="PH"/>
    <property type="match status" value="1"/>
</dbReference>
<dbReference type="InterPro" id="IPR020850">
    <property type="entry name" value="GED_dom"/>
</dbReference>
<dbReference type="Pfam" id="PF02212">
    <property type="entry name" value="GED"/>
    <property type="match status" value="1"/>
</dbReference>
<dbReference type="PROSITE" id="PS51388">
    <property type="entry name" value="GED"/>
    <property type="match status" value="1"/>
</dbReference>
<keyword evidence="5" id="KW-1185">Reference proteome</keyword>
<dbReference type="Gene3D" id="1.20.120.1240">
    <property type="entry name" value="Dynamin, middle domain"/>
    <property type="match status" value="2"/>
</dbReference>
<feature type="region of interest" description="Disordered" evidence="1">
    <location>
        <begin position="239"/>
        <end position="314"/>
    </location>
</feature>
<dbReference type="InterPro" id="IPR022812">
    <property type="entry name" value="Dynamin"/>
</dbReference>
<feature type="domain" description="GED" evidence="3">
    <location>
        <begin position="552"/>
        <end position="645"/>
    </location>
</feature>